<proteinExistence type="predicted"/>
<dbReference type="RefSeq" id="WP_175511503.1">
    <property type="nucleotide sequence ID" value="NZ_FPBV01000010.1"/>
</dbReference>
<dbReference type="EC" id="4.1.1.81" evidence="4"/>
<sequence>MEQGAAGMGTGGASHGGRWTSGGAPMAVHGGRVYEYARESGRRVEDIVDFSANINPLGPPASVREAILRAMDGIRHYPDPEQQLVRQVLAETFGLPGPEWVFCGNGAAEVLDLFLGALRPRRVFILEPAFSEYEAAARRRGAPVVRLPLPDAGVWPRAGAAAAALPEPAPGDLVILNHPHNPTGRLWTRAALAKVVVPMAEAGVFVLADESFMDFRWDERDRTLLPLALAHERVAVIRSATKMYSIPGLRFGFGVANPAWVWRIQRDRDGWSVNHLAQAAAAAAYRDEAFREETWRWLQEEQAFVARTWGRVPGVHLHAPGANFFLLRLEAPADVEDLLAVWAAEGMYVRRCDSFRGLDGRHLRVAIRRPEENRRLWQGFVRWMGGRRL</sequence>
<protein>
    <recommendedName>
        <fullName evidence="4">threonine-phosphate decarboxylase</fullName>
        <ecNumber evidence="4">4.1.1.81</ecNumber>
    </recommendedName>
    <alternativeName>
        <fullName evidence="8">L-threonine-O-3-phosphate decarboxylase</fullName>
    </alternativeName>
</protein>
<name>A0A1I7JKI8_9BACL</name>
<evidence type="ECO:0000256" key="1">
    <source>
        <dbReference type="ARBA" id="ARBA00001933"/>
    </source>
</evidence>
<dbReference type="SUPFAM" id="SSF53383">
    <property type="entry name" value="PLP-dependent transferases"/>
    <property type="match status" value="1"/>
</dbReference>
<keyword evidence="7" id="KW-0456">Lyase</keyword>
<dbReference type="PANTHER" id="PTHR42885">
    <property type="entry name" value="HISTIDINOL-PHOSPHATE AMINOTRANSFERASE-RELATED"/>
    <property type="match status" value="1"/>
</dbReference>
<evidence type="ECO:0000256" key="8">
    <source>
        <dbReference type="ARBA" id="ARBA00029996"/>
    </source>
</evidence>
<dbReference type="STRING" id="392015.SAMN05421543_11099"/>
<accession>A0A1I7JKI8</accession>
<dbReference type="EMBL" id="FPBV01000010">
    <property type="protein sequence ID" value="SFU85667.1"/>
    <property type="molecule type" value="Genomic_DNA"/>
</dbReference>
<dbReference type="GO" id="GO:0048472">
    <property type="term" value="F:threonine-phosphate decarboxylase activity"/>
    <property type="evidence" value="ECO:0007669"/>
    <property type="project" value="UniProtKB-EC"/>
</dbReference>
<dbReference type="GO" id="GO:0009236">
    <property type="term" value="P:cobalamin biosynthetic process"/>
    <property type="evidence" value="ECO:0007669"/>
    <property type="project" value="UniProtKB-UniPathway"/>
</dbReference>
<comment type="function">
    <text evidence="2">Decarboxylates L-threonine-O-3-phosphate to yield (R)-1-amino-2-propanol O-2-phosphate, the precursor for the linkage between the nucleotide loop and the corrin ring in cobalamin.</text>
</comment>
<dbReference type="Proteomes" id="UP000183508">
    <property type="component" value="Unassembled WGS sequence"/>
</dbReference>
<feature type="region of interest" description="Disordered" evidence="10">
    <location>
        <begin position="1"/>
        <end position="24"/>
    </location>
</feature>
<dbReference type="Pfam" id="PF00155">
    <property type="entry name" value="Aminotran_1_2"/>
    <property type="match status" value="1"/>
</dbReference>
<evidence type="ECO:0000259" key="11">
    <source>
        <dbReference type="Pfam" id="PF00155"/>
    </source>
</evidence>
<dbReference type="InterPro" id="IPR015421">
    <property type="entry name" value="PyrdxlP-dep_Trfase_major"/>
</dbReference>
<dbReference type="InterPro" id="IPR004839">
    <property type="entry name" value="Aminotransferase_I/II_large"/>
</dbReference>
<dbReference type="GO" id="GO:0030170">
    <property type="term" value="F:pyridoxal phosphate binding"/>
    <property type="evidence" value="ECO:0007669"/>
    <property type="project" value="InterPro"/>
</dbReference>
<dbReference type="PANTHER" id="PTHR42885:SF1">
    <property type="entry name" value="THREONINE-PHOSPHATE DECARBOXYLASE"/>
    <property type="match status" value="1"/>
</dbReference>
<dbReference type="UniPathway" id="UPA00148"/>
<dbReference type="Gene3D" id="3.40.640.10">
    <property type="entry name" value="Type I PLP-dependent aspartate aminotransferase-like (Major domain)"/>
    <property type="match status" value="1"/>
</dbReference>
<feature type="domain" description="Aminotransferase class I/classII large" evidence="11">
    <location>
        <begin position="46"/>
        <end position="376"/>
    </location>
</feature>
<dbReference type="InterPro" id="IPR015422">
    <property type="entry name" value="PyrdxlP-dep_Trfase_small"/>
</dbReference>
<evidence type="ECO:0000256" key="4">
    <source>
        <dbReference type="ARBA" id="ARBA00012285"/>
    </source>
</evidence>
<dbReference type="Gene3D" id="3.90.1150.10">
    <property type="entry name" value="Aspartate Aminotransferase, domain 1"/>
    <property type="match status" value="1"/>
</dbReference>
<dbReference type="AlphaFoldDB" id="A0A1I7JKI8"/>
<dbReference type="InterPro" id="IPR015424">
    <property type="entry name" value="PyrdxlP-dep_Trfase"/>
</dbReference>
<organism evidence="12 13">
    <name type="scientific">Alicyclobacillus macrosporangiidus</name>
    <dbReference type="NCBI Taxonomy" id="392015"/>
    <lineage>
        <taxon>Bacteria</taxon>
        <taxon>Bacillati</taxon>
        <taxon>Bacillota</taxon>
        <taxon>Bacilli</taxon>
        <taxon>Bacillales</taxon>
        <taxon>Alicyclobacillaceae</taxon>
        <taxon>Alicyclobacillus</taxon>
    </lineage>
</organism>
<dbReference type="NCBIfam" id="TIGR01140">
    <property type="entry name" value="L_thr_O3P_dcar"/>
    <property type="match status" value="1"/>
</dbReference>
<keyword evidence="5" id="KW-0169">Cobalamin biosynthesis</keyword>
<keyword evidence="13" id="KW-1185">Reference proteome</keyword>
<comment type="pathway">
    <text evidence="3">Cofactor biosynthesis; adenosylcobalamin biosynthesis.</text>
</comment>
<evidence type="ECO:0000313" key="12">
    <source>
        <dbReference type="EMBL" id="SFU85667.1"/>
    </source>
</evidence>
<evidence type="ECO:0000256" key="7">
    <source>
        <dbReference type="ARBA" id="ARBA00023239"/>
    </source>
</evidence>
<evidence type="ECO:0000256" key="3">
    <source>
        <dbReference type="ARBA" id="ARBA00004953"/>
    </source>
</evidence>
<evidence type="ECO:0000256" key="9">
    <source>
        <dbReference type="ARBA" id="ARBA00048531"/>
    </source>
</evidence>
<comment type="catalytic activity">
    <reaction evidence="9">
        <text>O-phospho-L-threonine + H(+) = (R)-1-aminopropan-2-yl phosphate + CO2</text>
        <dbReference type="Rhea" id="RHEA:11492"/>
        <dbReference type="ChEBI" id="CHEBI:15378"/>
        <dbReference type="ChEBI" id="CHEBI:16526"/>
        <dbReference type="ChEBI" id="CHEBI:58563"/>
        <dbReference type="ChEBI" id="CHEBI:58675"/>
        <dbReference type="EC" id="4.1.1.81"/>
    </reaction>
</comment>
<keyword evidence="6" id="KW-0663">Pyridoxal phosphate</keyword>
<evidence type="ECO:0000256" key="6">
    <source>
        <dbReference type="ARBA" id="ARBA00022898"/>
    </source>
</evidence>
<evidence type="ECO:0000313" key="13">
    <source>
        <dbReference type="Proteomes" id="UP000183508"/>
    </source>
</evidence>
<gene>
    <name evidence="12" type="ORF">SAMN05421543_11099</name>
</gene>
<dbReference type="InterPro" id="IPR005860">
    <property type="entry name" value="CobD"/>
</dbReference>
<evidence type="ECO:0000256" key="2">
    <source>
        <dbReference type="ARBA" id="ARBA00003444"/>
    </source>
</evidence>
<reference evidence="13" key="1">
    <citation type="submission" date="2016-10" db="EMBL/GenBank/DDBJ databases">
        <authorList>
            <person name="Varghese N."/>
        </authorList>
    </citation>
    <scope>NUCLEOTIDE SEQUENCE [LARGE SCALE GENOMIC DNA]</scope>
    <source>
        <strain evidence="13">DSM 17980</strain>
    </source>
</reference>
<dbReference type="CDD" id="cd00609">
    <property type="entry name" value="AAT_like"/>
    <property type="match status" value="1"/>
</dbReference>
<comment type="cofactor">
    <cofactor evidence="1">
        <name>pyridoxal 5'-phosphate</name>
        <dbReference type="ChEBI" id="CHEBI:597326"/>
    </cofactor>
</comment>
<feature type="compositionally biased region" description="Gly residues" evidence="10">
    <location>
        <begin position="1"/>
        <end position="15"/>
    </location>
</feature>
<evidence type="ECO:0000256" key="5">
    <source>
        <dbReference type="ARBA" id="ARBA00022573"/>
    </source>
</evidence>
<evidence type="ECO:0000256" key="10">
    <source>
        <dbReference type="SAM" id="MobiDB-lite"/>
    </source>
</evidence>